<comment type="caution">
    <text evidence="1">The sequence shown here is derived from an EMBL/GenBank/DDBJ whole genome shotgun (WGS) entry which is preliminary data.</text>
</comment>
<proteinExistence type="predicted"/>
<gene>
    <name evidence="1" type="ORF">OPT61_g1294</name>
</gene>
<organism evidence="1 2">
    <name type="scientific">Boeremia exigua</name>
    <dbReference type="NCBI Taxonomy" id="749465"/>
    <lineage>
        <taxon>Eukaryota</taxon>
        <taxon>Fungi</taxon>
        <taxon>Dikarya</taxon>
        <taxon>Ascomycota</taxon>
        <taxon>Pezizomycotina</taxon>
        <taxon>Dothideomycetes</taxon>
        <taxon>Pleosporomycetidae</taxon>
        <taxon>Pleosporales</taxon>
        <taxon>Pleosporineae</taxon>
        <taxon>Didymellaceae</taxon>
        <taxon>Boeremia</taxon>
    </lineage>
</organism>
<name>A0ACC2IQX2_9PLEO</name>
<dbReference type="EMBL" id="JAPHNI010000049">
    <property type="protein sequence ID" value="KAJ8117536.1"/>
    <property type="molecule type" value="Genomic_DNA"/>
</dbReference>
<protein>
    <submittedName>
        <fullName evidence="1">Uncharacterized protein</fullName>
    </submittedName>
</protein>
<accession>A0ACC2IQX2</accession>
<dbReference type="Proteomes" id="UP001153331">
    <property type="component" value="Unassembled WGS sequence"/>
</dbReference>
<evidence type="ECO:0000313" key="1">
    <source>
        <dbReference type="EMBL" id="KAJ8117536.1"/>
    </source>
</evidence>
<evidence type="ECO:0000313" key="2">
    <source>
        <dbReference type="Proteomes" id="UP001153331"/>
    </source>
</evidence>
<reference evidence="1" key="1">
    <citation type="submission" date="2022-11" db="EMBL/GenBank/DDBJ databases">
        <title>Genome Sequence of Boeremia exigua.</title>
        <authorList>
            <person name="Buettner E."/>
        </authorList>
    </citation>
    <scope>NUCLEOTIDE SEQUENCE</scope>
    <source>
        <strain evidence="1">CU02</strain>
    </source>
</reference>
<sequence>MALHYLCLALLVLPTFAFIDSPLDWVFAPNNTRGLVCPSLRYGCCPDLATWRHGSPCQFPKAAMGPQECYKRKEWACCQVKEDTFTCTTGFQKAAGDEAYGWRSGTSEKYLGVGKGELTEAEMQALGRST</sequence>
<keyword evidence="2" id="KW-1185">Reference proteome</keyword>